<evidence type="ECO:0000256" key="9">
    <source>
        <dbReference type="RuleBase" id="RU004006"/>
    </source>
</evidence>
<evidence type="ECO:0000256" key="3">
    <source>
        <dbReference type="ARBA" id="ARBA00022884"/>
    </source>
</evidence>
<evidence type="ECO:0000256" key="1">
    <source>
        <dbReference type="ARBA" id="ARBA00009451"/>
    </source>
</evidence>
<dbReference type="GO" id="GO:0022625">
    <property type="term" value="C:cytosolic large ribosomal subunit"/>
    <property type="evidence" value="ECO:0007669"/>
    <property type="project" value="TreeGrafter"/>
</dbReference>
<evidence type="ECO:0000313" key="12">
    <source>
        <dbReference type="Proteomes" id="UP000593765"/>
    </source>
</evidence>
<evidence type="ECO:0000256" key="6">
    <source>
        <dbReference type="ARBA" id="ARBA00035207"/>
    </source>
</evidence>
<comment type="subunit">
    <text evidence="7 9">Part of the 50S ribosomal subunit.</text>
</comment>
<dbReference type="KEGG" id="hbs:IPV69_18365"/>
<dbReference type="InterPro" id="IPR036394">
    <property type="entry name" value="Ribosomal_uL22_sf"/>
</dbReference>
<proteinExistence type="inferred from homology"/>
<keyword evidence="5 7" id="KW-0687">Ribonucleoprotein</keyword>
<evidence type="ECO:0000313" key="11">
    <source>
        <dbReference type="EMBL" id="QOV88207.1"/>
    </source>
</evidence>
<evidence type="ECO:0000256" key="4">
    <source>
        <dbReference type="ARBA" id="ARBA00022980"/>
    </source>
</evidence>
<evidence type="ECO:0000256" key="8">
    <source>
        <dbReference type="RuleBase" id="RU004005"/>
    </source>
</evidence>
<name>A0A7M2WRR0_9BACT</name>
<dbReference type="NCBIfam" id="TIGR01044">
    <property type="entry name" value="rplV_bact"/>
    <property type="match status" value="1"/>
</dbReference>
<accession>A0A7M2WRR0</accession>
<evidence type="ECO:0000256" key="7">
    <source>
        <dbReference type="HAMAP-Rule" id="MF_01331"/>
    </source>
</evidence>
<dbReference type="AlphaFoldDB" id="A0A7M2WRR0"/>
<dbReference type="CDD" id="cd00336">
    <property type="entry name" value="Ribosomal_L22"/>
    <property type="match status" value="1"/>
</dbReference>
<comment type="similarity">
    <text evidence="1 7 8">Belongs to the universal ribosomal protein uL22 family.</text>
</comment>
<dbReference type="Gene3D" id="3.90.470.10">
    <property type="entry name" value="Ribosomal protein L22/L17"/>
    <property type="match status" value="1"/>
</dbReference>
<dbReference type="EMBL" id="CP063458">
    <property type="protein sequence ID" value="QOV88207.1"/>
    <property type="molecule type" value="Genomic_DNA"/>
</dbReference>
<gene>
    <name evidence="7 11" type="primary">rplV</name>
    <name evidence="11" type="ORF">IPV69_18365</name>
</gene>
<dbReference type="InterPro" id="IPR005727">
    <property type="entry name" value="Ribosomal_uL22_bac/chlpt-type"/>
</dbReference>
<protein>
    <recommendedName>
        <fullName evidence="6 7">Large ribosomal subunit protein uL22</fullName>
    </recommendedName>
</protein>
<evidence type="ECO:0000256" key="10">
    <source>
        <dbReference type="RuleBase" id="RU004008"/>
    </source>
</evidence>
<keyword evidence="4 7" id="KW-0689">Ribosomal protein</keyword>
<dbReference type="InterPro" id="IPR047867">
    <property type="entry name" value="Ribosomal_uL22_bac/org-type"/>
</dbReference>
<comment type="function">
    <text evidence="7 10">This protein binds specifically to 23S rRNA; its binding is stimulated by other ribosomal proteins, e.g., L4, L17, and L20. It is important during the early stages of 50S assembly. It makes multiple contacts with different domains of the 23S rRNA in the assembled 50S subunit and ribosome.</text>
</comment>
<dbReference type="HAMAP" id="MF_01331_B">
    <property type="entry name" value="Ribosomal_uL22_B"/>
    <property type="match status" value="1"/>
</dbReference>
<evidence type="ECO:0000256" key="2">
    <source>
        <dbReference type="ARBA" id="ARBA00022730"/>
    </source>
</evidence>
<dbReference type="PANTHER" id="PTHR13501">
    <property type="entry name" value="CHLOROPLAST 50S RIBOSOMAL PROTEIN L22-RELATED"/>
    <property type="match status" value="1"/>
</dbReference>
<dbReference type="GO" id="GO:0003735">
    <property type="term" value="F:structural constituent of ribosome"/>
    <property type="evidence" value="ECO:0007669"/>
    <property type="project" value="InterPro"/>
</dbReference>
<keyword evidence="3 7" id="KW-0694">RNA-binding</keyword>
<dbReference type="SUPFAM" id="SSF54843">
    <property type="entry name" value="Ribosomal protein L22"/>
    <property type="match status" value="1"/>
</dbReference>
<dbReference type="PANTHER" id="PTHR13501:SF8">
    <property type="entry name" value="LARGE RIBOSOMAL SUBUNIT PROTEIN UL22M"/>
    <property type="match status" value="1"/>
</dbReference>
<keyword evidence="12" id="KW-1185">Reference proteome</keyword>
<comment type="function">
    <text evidence="7">The globular domain of the protein is located near the polypeptide exit tunnel on the outside of the subunit, while an extended beta-hairpin is found that lines the wall of the exit tunnel in the center of the 70S ribosome.</text>
</comment>
<reference evidence="11 12" key="1">
    <citation type="submission" date="2020-10" db="EMBL/GenBank/DDBJ databases">
        <title>Wide distribution of Phycisphaera-like planctomycetes from WD2101 soil group in peatlands and genome analysis of the first cultivated representative.</title>
        <authorList>
            <person name="Dedysh S.N."/>
            <person name="Beletsky A.V."/>
            <person name="Ivanova A."/>
            <person name="Kulichevskaya I.S."/>
            <person name="Suzina N.E."/>
            <person name="Philippov D.A."/>
            <person name="Rakitin A.L."/>
            <person name="Mardanov A.V."/>
            <person name="Ravin N.V."/>
        </authorList>
    </citation>
    <scope>NUCLEOTIDE SEQUENCE [LARGE SCALE GENOMIC DNA]</scope>
    <source>
        <strain evidence="11 12">M1803</strain>
    </source>
</reference>
<sequence>MAFTAKHRYARISPRKARLLMDLIRGRKVDDALTLLRFSKKRASVMVEKVVRSAVANATEQDVAPKRNALVVSAAWVDEGPTIKRFQPKDRGKAYSIKKRTSHLVVEVDAKE</sequence>
<dbReference type="GO" id="GO:0019843">
    <property type="term" value="F:rRNA binding"/>
    <property type="evidence" value="ECO:0007669"/>
    <property type="project" value="UniProtKB-UniRule"/>
</dbReference>
<dbReference type="Proteomes" id="UP000593765">
    <property type="component" value="Chromosome"/>
</dbReference>
<organism evidence="11 12">
    <name type="scientific">Humisphaera borealis</name>
    <dbReference type="NCBI Taxonomy" id="2807512"/>
    <lineage>
        <taxon>Bacteria</taxon>
        <taxon>Pseudomonadati</taxon>
        <taxon>Planctomycetota</taxon>
        <taxon>Phycisphaerae</taxon>
        <taxon>Tepidisphaerales</taxon>
        <taxon>Tepidisphaeraceae</taxon>
        <taxon>Humisphaera</taxon>
    </lineage>
</organism>
<dbReference type="GO" id="GO:0006412">
    <property type="term" value="P:translation"/>
    <property type="evidence" value="ECO:0007669"/>
    <property type="project" value="UniProtKB-UniRule"/>
</dbReference>
<dbReference type="RefSeq" id="WP_206291180.1">
    <property type="nucleotide sequence ID" value="NZ_CP063458.1"/>
</dbReference>
<dbReference type="Pfam" id="PF00237">
    <property type="entry name" value="Ribosomal_L22"/>
    <property type="match status" value="1"/>
</dbReference>
<keyword evidence="2 7" id="KW-0699">rRNA-binding</keyword>
<dbReference type="InterPro" id="IPR001063">
    <property type="entry name" value="Ribosomal_uL22"/>
</dbReference>
<evidence type="ECO:0000256" key="5">
    <source>
        <dbReference type="ARBA" id="ARBA00023274"/>
    </source>
</evidence>